<dbReference type="GeneID" id="37272609"/>
<proteinExistence type="predicted"/>
<dbReference type="EMBL" id="KZ819287">
    <property type="protein sequence ID" value="PWN99758.1"/>
    <property type="molecule type" value="Genomic_DNA"/>
</dbReference>
<dbReference type="GO" id="GO:0030674">
    <property type="term" value="F:protein-macromolecule adaptor activity"/>
    <property type="evidence" value="ECO:0007669"/>
    <property type="project" value="TreeGrafter"/>
</dbReference>
<dbReference type="RefSeq" id="XP_025600037.1">
    <property type="nucleotide sequence ID" value="XM_025745065.1"/>
</dbReference>
<dbReference type="OrthoDB" id="548474at2759"/>
<evidence type="ECO:0000313" key="3">
    <source>
        <dbReference type="Proteomes" id="UP000245946"/>
    </source>
</evidence>
<dbReference type="PANTHER" id="PTHR40422">
    <property type="entry name" value="TRANSLATION MACHINERY-ASSOCIATED PROTEIN 17"/>
    <property type="match status" value="1"/>
</dbReference>
<dbReference type="Proteomes" id="UP000245946">
    <property type="component" value="Unassembled WGS sequence"/>
</dbReference>
<name>A0A316ZFG0_9BASI</name>
<dbReference type="GO" id="GO:0070682">
    <property type="term" value="P:proteasome regulatory particle assembly"/>
    <property type="evidence" value="ECO:0007669"/>
    <property type="project" value="InterPro"/>
</dbReference>
<evidence type="ECO:0000313" key="2">
    <source>
        <dbReference type="EMBL" id="PWN99758.1"/>
    </source>
</evidence>
<sequence>MPLLVPTPTTSLLSGGSQSVGAATLRTLPAEQLLAEHARLEHSVAHLQRSNAELHASLAVQGEGTEEWSDEDRKELSGAVRENEETIQAQKDLMQRIRDVMHEKGGSHAGIAGYE</sequence>
<feature type="compositionally biased region" description="Basic and acidic residues" evidence="1">
    <location>
        <begin position="71"/>
        <end position="84"/>
    </location>
</feature>
<reference evidence="2 3" key="1">
    <citation type="journal article" date="2018" name="Mol. Biol. Evol.">
        <title>Broad Genomic Sampling Reveals a Smut Pathogenic Ancestry of the Fungal Clade Ustilaginomycotina.</title>
        <authorList>
            <person name="Kijpornyongpan T."/>
            <person name="Mondo S.J."/>
            <person name="Barry K."/>
            <person name="Sandor L."/>
            <person name="Lee J."/>
            <person name="Lipzen A."/>
            <person name="Pangilinan J."/>
            <person name="LaButti K."/>
            <person name="Hainaut M."/>
            <person name="Henrissat B."/>
            <person name="Grigoriev I.V."/>
            <person name="Spatafora J.W."/>
            <person name="Aime M.C."/>
        </authorList>
    </citation>
    <scope>NUCLEOTIDE SEQUENCE [LARGE SCALE GENOMIC DNA]</scope>
    <source>
        <strain evidence="2 3">MCA 4186</strain>
    </source>
</reference>
<dbReference type="AlphaFoldDB" id="A0A316ZFG0"/>
<evidence type="ECO:0000256" key="1">
    <source>
        <dbReference type="SAM" id="MobiDB-lite"/>
    </source>
</evidence>
<dbReference type="PANTHER" id="PTHR40422:SF1">
    <property type="entry name" value="TRANSLATION MACHINERY-ASSOCIATED PROTEIN 17"/>
    <property type="match status" value="1"/>
</dbReference>
<organism evidence="2 3">
    <name type="scientific">Tilletiopsis washingtonensis</name>
    <dbReference type="NCBI Taxonomy" id="58919"/>
    <lineage>
        <taxon>Eukaryota</taxon>
        <taxon>Fungi</taxon>
        <taxon>Dikarya</taxon>
        <taxon>Basidiomycota</taxon>
        <taxon>Ustilaginomycotina</taxon>
        <taxon>Exobasidiomycetes</taxon>
        <taxon>Entylomatales</taxon>
        <taxon>Entylomatales incertae sedis</taxon>
        <taxon>Tilletiopsis</taxon>
    </lineage>
</organism>
<gene>
    <name evidence="2" type="ORF">FA09DRAFT_359162</name>
</gene>
<dbReference type="InterPro" id="IPR038966">
    <property type="entry name" value="TMA17"/>
</dbReference>
<protein>
    <submittedName>
        <fullName evidence="2">Uncharacterized protein</fullName>
    </submittedName>
</protein>
<keyword evidence="3" id="KW-1185">Reference proteome</keyword>
<accession>A0A316ZFG0</accession>
<feature type="region of interest" description="Disordered" evidence="1">
    <location>
        <begin position="60"/>
        <end position="85"/>
    </location>
</feature>